<dbReference type="Proteomes" id="UP001498398">
    <property type="component" value="Unassembled WGS sequence"/>
</dbReference>
<dbReference type="InterPro" id="IPR016188">
    <property type="entry name" value="PurM-like_N"/>
</dbReference>
<dbReference type="SUPFAM" id="SSF56042">
    <property type="entry name" value="PurM C-terminal domain-like"/>
    <property type="match status" value="1"/>
</dbReference>
<dbReference type="InterPro" id="IPR020559">
    <property type="entry name" value="PRibGlycinamide_synth_CS"/>
</dbReference>
<dbReference type="Pfam" id="PF02843">
    <property type="entry name" value="GARS_C"/>
    <property type="match status" value="1"/>
</dbReference>
<dbReference type="SUPFAM" id="SSF52440">
    <property type="entry name" value="PreATP-grasp domain"/>
    <property type="match status" value="1"/>
</dbReference>
<dbReference type="SUPFAM" id="SSF55326">
    <property type="entry name" value="PurM N-terminal domain-like"/>
    <property type="match status" value="1"/>
</dbReference>
<dbReference type="Pfam" id="PF00586">
    <property type="entry name" value="AIRS"/>
    <property type="match status" value="1"/>
</dbReference>
<dbReference type="Gene3D" id="3.30.1330.10">
    <property type="entry name" value="PurM-like, N-terminal domain"/>
    <property type="match status" value="1"/>
</dbReference>
<comment type="catalytic activity">
    <reaction evidence="13">
        <text>5-phospho-beta-D-ribosylamine + glycine + ATP = N(1)-(5-phospho-beta-D-ribosyl)glycinamide + ADP + phosphate + H(+)</text>
        <dbReference type="Rhea" id="RHEA:17453"/>
        <dbReference type="ChEBI" id="CHEBI:15378"/>
        <dbReference type="ChEBI" id="CHEBI:30616"/>
        <dbReference type="ChEBI" id="CHEBI:43474"/>
        <dbReference type="ChEBI" id="CHEBI:57305"/>
        <dbReference type="ChEBI" id="CHEBI:58681"/>
        <dbReference type="ChEBI" id="CHEBI:143788"/>
        <dbReference type="ChEBI" id="CHEBI:456216"/>
        <dbReference type="EC" id="6.3.4.13"/>
    </reaction>
</comment>
<dbReference type="InterPro" id="IPR020562">
    <property type="entry name" value="PRibGlycinamide_synth_N"/>
</dbReference>
<evidence type="ECO:0000256" key="8">
    <source>
        <dbReference type="ARBA" id="ARBA00022840"/>
    </source>
</evidence>
<keyword evidence="5" id="KW-0479">Metal-binding</keyword>
<dbReference type="InterPro" id="IPR016185">
    <property type="entry name" value="PreATP-grasp_dom_sf"/>
</dbReference>
<dbReference type="Pfam" id="PF01071">
    <property type="entry name" value="GARS_A"/>
    <property type="match status" value="1"/>
</dbReference>
<gene>
    <name evidence="17" type="primary">ADE57_2</name>
    <name evidence="18" type="synonym">ADE57_1</name>
    <name evidence="18" type="ORF">VKT23_005839</name>
    <name evidence="17" type="ORF">VKT23_007240</name>
</gene>
<dbReference type="NCBIfam" id="TIGR00877">
    <property type="entry name" value="purD"/>
    <property type="match status" value="1"/>
</dbReference>
<keyword evidence="9" id="KW-0464">Manganese</keyword>
<dbReference type="HAMAP" id="MF_00138">
    <property type="entry name" value="GARS"/>
    <property type="match status" value="1"/>
</dbReference>
<dbReference type="EMBL" id="JBANRG010000006">
    <property type="protein sequence ID" value="KAK7465868.1"/>
    <property type="molecule type" value="Genomic_DNA"/>
</dbReference>
<dbReference type="PANTHER" id="PTHR10520:SF12">
    <property type="entry name" value="TRIFUNCTIONAL PURINE BIOSYNTHETIC PROTEIN ADENOSINE-3"/>
    <property type="match status" value="1"/>
</dbReference>
<dbReference type="Pfam" id="PF02844">
    <property type="entry name" value="GARS_N"/>
    <property type="match status" value="1"/>
</dbReference>
<comment type="caution">
    <text evidence="17">The sequence shown here is derived from an EMBL/GenBank/DDBJ whole genome shotgun (WGS) entry which is preliminary data.</text>
</comment>
<comment type="pathway">
    <text evidence="1">Purine metabolism; IMP biosynthesis via de novo pathway; 5-amino-1-(5-phospho-D-ribosyl)imidazole from N(2)-formyl-N(1)-(5-phospho-D-ribosyl)glycinamide: step 2/2.</text>
</comment>
<dbReference type="InterPro" id="IPR010918">
    <property type="entry name" value="PurM-like_C_dom"/>
</dbReference>
<evidence type="ECO:0000313" key="19">
    <source>
        <dbReference type="Proteomes" id="UP001498398"/>
    </source>
</evidence>
<sequence length="781" mass="83047">MSIRILLLGSGGREHALAWKLSHSSSVDHVYVCPGNGGTATTAKCSNLDLSADDFTHLVDFAVKNNINLVVPGPEQPLVDGVESYFRKVGIPVFGPSQLAARMEGSKAFSKDFMAKHNIPTAQFRVFKNTEIDAAIEYVKTCGHKTVLKADGLAAGKGVLIPESIEEAIAGLNDILVKNVFGTAGSEVVVEELLTGPEISVLAFSDGYTIVPLPAGQDHKRIGEGDTGLNTGGMGVYAPAPVATPQIMNQIMEETLRPTIDGMRKDGFPFVGMLFTGFMLTPSGPKVLEYNVRFGDPETEALMLLLDDKADLAAILLACAEHRLDSVDVPIKPGYAVSVVLASAGYPGSYEKGKKIDVQDMPSNTVVFHAGTKKSNDSIVTAGGRVIVVTSYAPTLRQALDLVYQGVDKISFEGKTYRRDIAHRALKAAESKRTGLTYAQAGVSVDAGNSLVEAIKPYVRSTRRTGADAEIGGFGGVFDLQACGYQDPVLVSGTDGVGTKLRVAVDAGIHDTVGIDLVAMSVNDLLVQGAEPLYFLDYYGCSKLEVSVASDVIKGIAEGCKQANCALIGGETAEMPGMYQPGDYDLAGFAVGAVERHKILPRADITPGDVLLGVSSSGLHSNGFSLVRKILARSGLSYSSPCPWDSSTTLGKALLEPTRIYIKQILPAAQAGLIKGMSHITGGGFIENIPRVLPKNLGCFVDASSWEFAPVFQFLMRHGDVEPLEMARTFNNGIGMVVIVGLKDVDAALDKLREAGGAQVYRIGEVTSTLGVEMRNMHNWK</sequence>
<evidence type="ECO:0000256" key="14">
    <source>
        <dbReference type="ARBA" id="ARBA00049057"/>
    </source>
</evidence>
<dbReference type="InterPro" id="IPR037123">
    <property type="entry name" value="PRibGlycinamide_synth_C_sf"/>
</dbReference>
<comment type="similarity">
    <text evidence="3">In the N-terminal section; belongs to the GARS family.</text>
</comment>
<evidence type="ECO:0000256" key="12">
    <source>
        <dbReference type="ARBA" id="ARBA00029444"/>
    </source>
</evidence>
<evidence type="ECO:0000259" key="16">
    <source>
        <dbReference type="PROSITE" id="PS50975"/>
    </source>
</evidence>
<dbReference type="PROSITE" id="PS50975">
    <property type="entry name" value="ATP_GRASP"/>
    <property type="match status" value="1"/>
</dbReference>
<evidence type="ECO:0000256" key="3">
    <source>
        <dbReference type="ARBA" id="ARBA00007423"/>
    </source>
</evidence>
<keyword evidence="8 15" id="KW-0067">ATP-binding</keyword>
<dbReference type="InterPro" id="IPR004733">
    <property type="entry name" value="PurM_cligase"/>
</dbReference>
<dbReference type="HAMAP" id="MF_00741">
    <property type="entry name" value="AIRS"/>
    <property type="match status" value="1"/>
</dbReference>
<dbReference type="InterPro" id="IPR011054">
    <property type="entry name" value="Rudment_hybrid_motif"/>
</dbReference>
<dbReference type="Gene3D" id="3.40.50.20">
    <property type="match status" value="1"/>
</dbReference>
<dbReference type="CDD" id="cd02196">
    <property type="entry name" value="PurM"/>
    <property type="match status" value="1"/>
</dbReference>
<dbReference type="PROSITE" id="PS00184">
    <property type="entry name" value="GARS"/>
    <property type="match status" value="1"/>
</dbReference>
<evidence type="ECO:0000256" key="11">
    <source>
        <dbReference type="ARBA" id="ARBA00029388"/>
    </source>
</evidence>
<accession>A0ABR1JP79</accession>
<comment type="similarity">
    <text evidence="12">In the C-terminal section; belongs to the AIR synthase family.</text>
</comment>
<evidence type="ECO:0000256" key="9">
    <source>
        <dbReference type="ARBA" id="ARBA00023211"/>
    </source>
</evidence>
<dbReference type="SMART" id="SM01209">
    <property type="entry name" value="GARS_A"/>
    <property type="match status" value="1"/>
</dbReference>
<evidence type="ECO:0000256" key="15">
    <source>
        <dbReference type="PROSITE-ProRule" id="PRU00409"/>
    </source>
</evidence>
<dbReference type="Pfam" id="PF02769">
    <property type="entry name" value="AIRS_C"/>
    <property type="match status" value="1"/>
</dbReference>
<dbReference type="InterPro" id="IPR020560">
    <property type="entry name" value="PRibGlycinamide_synth_C-dom"/>
</dbReference>
<dbReference type="Gene3D" id="3.90.600.10">
    <property type="entry name" value="Phosphoribosylglycinamide synthetase, C-terminal domain"/>
    <property type="match status" value="1"/>
</dbReference>
<comment type="function">
    <text evidence="11">Catalyzes the second and fifth step in the 'de novo' purine biosynthesis pathway; contains phosphoribosylamine--glycine ligase (GARS) and phosphoribosylformylglycinamidine cyclo-ligase (AIRS) activities.</text>
</comment>
<evidence type="ECO:0000256" key="7">
    <source>
        <dbReference type="ARBA" id="ARBA00022755"/>
    </source>
</evidence>
<dbReference type="InterPro" id="IPR036676">
    <property type="entry name" value="PurM-like_C_sf"/>
</dbReference>
<comment type="catalytic activity">
    <reaction evidence="14">
        <text>2-formamido-N(1)-(5-O-phospho-beta-D-ribosyl)acetamidine + ATP = 5-amino-1-(5-phospho-beta-D-ribosyl)imidazole + ADP + phosphate + H(+)</text>
        <dbReference type="Rhea" id="RHEA:23032"/>
        <dbReference type="ChEBI" id="CHEBI:15378"/>
        <dbReference type="ChEBI" id="CHEBI:30616"/>
        <dbReference type="ChEBI" id="CHEBI:43474"/>
        <dbReference type="ChEBI" id="CHEBI:137981"/>
        <dbReference type="ChEBI" id="CHEBI:147287"/>
        <dbReference type="ChEBI" id="CHEBI:456216"/>
        <dbReference type="EC" id="6.3.3.1"/>
    </reaction>
</comment>
<comment type="pathway">
    <text evidence="2">Purine metabolism; IMP biosynthesis via de novo pathway; N(1)-(5-phospho-D-ribosyl)glycinamide from 5-phospho-alpha-D-ribose 1-diphosphate: step 2/2.</text>
</comment>
<dbReference type="EMBL" id="JBANRG010000009">
    <property type="protein sequence ID" value="KAK7463904.1"/>
    <property type="molecule type" value="Genomic_DNA"/>
</dbReference>
<name>A0ABR1JP79_9AGAR</name>
<dbReference type="Gene3D" id="3.30.1490.20">
    <property type="entry name" value="ATP-grasp fold, A domain"/>
    <property type="match status" value="1"/>
</dbReference>
<dbReference type="InterPro" id="IPR036921">
    <property type="entry name" value="PurM-like_N_sf"/>
</dbReference>
<dbReference type="InterPro" id="IPR000115">
    <property type="entry name" value="PRibGlycinamide_synth"/>
</dbReference>
<dbReference type="SUPFAM" id="SSF56059">
    <property type="entry name" value="Glutathione synthetase ATP-binding domain-like"/>
    <property type="match status" value="1"/>
</dbReference>
<keyword evidence="4" id="KW-0436">Ligase</keyword>
<keyword evidence="10" id="KW-0511">Multifunctional enzyme</keyword>
<keyword evidence="6 15" id="KW-0547">Nucleotide-binding</keyword>
<evidence type="ECO:0000256" key="6">
    <source>
        <dbReference type="ARBA" id="ARBA00022741"/>
    </source>
</evidence>
<evidence type="ECO:0000313" key="18">
    <source>
        <dbReference type="EMBL" id="KAK7465868.1"/>
    </source>
</evidence>
<dbReference type="SUPFAM" id="SSF51246">
    <property type="entry name" value="Rudiment single hybrid motif"/>
    <property type="match status" value="1"/>
</dbReference>
<dbReference type="Gene3D" id="3.30.470.20">
    <property type="entry name" value="ATP-grasp fold, B domain"/>
    <property type="match status" value="1"/>
</dbReference>
<protein>
    <submittedName>
        <fullName evidence="17">Bifunctional purine biosynthetic protein ADE5,7</fullName>
    </submittedName>
</protein>
<reference evidence="17 19" key="1">
    <citation type="submission" date="2024-01" db="EMBL/GenBank/DDBJ databases">
        <title>A draft genome for the cacao thread blight pathogen Marasmiellus scandens.</title>
        <authorList>
            <person name="Baruah I.K."/>
            <person name="Leung J."/>
            <person name="Bukari Y."/>
            <person name="Amoako-Attah I."/>
            <person name="Meinhardt L.W."/>
            <person name="Bailey B.A."/>
            <person name="Cohen S.P."/>
        </authorList>
    </citation>
    <scope>NUCLEOTIDE SEQUENCE [LARGE SCALE GENOMIC DNA]</scope>
    <source>
        <strain evidence="17 19">GH-19</strain>
    </source>
</reference>
<keyword evidence="7" id="KW-0658">Purine biosynthesis</keyword>
<evidence type="ECO:0000256" key="1">
    <source>
        <dbReference type="ARBA" id="ARBA00004686"/>
    </source>
</evidence>
<evidence type="ECO:0000256" key="5">
    <source>
        <dbReference type="ARBA" id="ARBA00022723"/>
    </source>
</evidence>
<keyword evidence="19" id="KW-1185">Reference proteome</keyword>
<dbReference type="Gene3D" id="3.90.650.10">
    <property type="entry name" value="PurM-like C-terminal domain"/>
    <property type="match status" value="1"/>
</dbReference>
<dbReference type="NCBIfam" id="TIGR00878">
    <property type="entry name" value="purM"/>
    <property type="match status" value="1"/>
</dbReference>
<evidence type="ECO:0000256" key="13">
    <source>
        <dbReference type="ARBA" id="ARBA00047843"/>
    </source>
</evidence>
<evidence type="ECO:0000256" key="10">
    <source>
        <dbReference type="ARBA" id="ARBA00023268"/>
    </source>
</evidence>
<proteinExistence type="inferred from homology"/>
<evidence type="ECO:0000313" key="17">
    <source>
        <dbReference type="EMBL" id="KAK7463904.1"/>
    </source>
</evidence>
<dbReference type="InterPro" id="IPR013815">
    <property type="entry name" value="ATP_grasp_subdomain_1"/>
</dbReference>
<feature type="domain" description="ATP-grasp" evidence="16">
    <location>
        <begin position="111"/>
        <end position="321"/>
    </location>
</feature>
<dbReference type="InterPro" id="IPR011761">
    <property type="entry name" value="ATP-grasp"/>
</dbReference>
<dbReference type="SMART" id="SM01210">
    <property type="entry name" value="GARS_C"/>
    <property type="match status" value="1"/>
</dbReference>
<organism evidence="17 19">
    <name type="scientific">Marasmiellus scandens</name>
    <dbReference type="NCBI Taxonomy" id="2682957"/>
    <lineage>
        <taxon>Eukaryota</taxon>
        <taxon>Fungi</taxon>
        <taxon>Dikarya</taxon>
        <taxon>Basidiomycota</taxon>
        <taxon>Agaricomycotina</taxon>
        <taxon>Agaricomycetes</taxon>
        <taxon>Agaricomycetidae</taxon>
        <taxon>Agaricales</taxon>
        <taxon>Marasmiineae</taxon>
        <taxon>Omphalotaceae</taxon>
        <taxon>Marasmiellus</taxon>
    </lineage>
</organism>
<evidence type="ECO:0000256" key="4">
    <source>
        <dbReference type="ARBA" id="ARBA00022598"/>
    </source>
</evidence>
<evidence type="ECO:0000256" key="2">
    <source>
        <dbReference type="ARBA" id="ARBA00005174"/>
    </source>
</evidence>
<dbReference type="PANTHER" id="PTHR10520">
    <property type="entry name" value="TRIFUNCTIONAL PURINE BIOSYNTHETIC PROTEIN ADENOSINE-3-RELATED"/>
    <property type="match status" value="1"/>
</dbReference>
<dbReference type="InterPro" id="IPR020561">
    <property type="entry name" value="PRibGlycinamid_synth_ATP-grasp"/>
</dbReference>